<feature type="transmembrane region" description="Helical" evidence="2">
    <location>
        <begin position="6"/>
        <end position="26"/>
    </location>
</feature>
<evidence type="ECO:0000313" key="4">
    <source>
        <dbReference type="Proteomes" id="UP000308744"/>
    </source>
</evidence>
<dbReference type="AlphaFoldDB" id="A0A4U2ZDJ7"/>
<keyword evidence="2" id="KW-0812">Transmembrane</keyword>
<feature type="region of interest" description="Disordered" evidence="1">
    <location>
        <begin position="54"/>
        <end position="81"/>
    </location>
</feature>
<proteinExistence type="predicted"/>
<evidence type="ECO:0000313" key="3">
    <source>
        <dbReference type="EMBL" id="TKI72478.1"/>
    </source>
</evidence>
<organism evidence="3 4">
    <name type="scientific">Lysinibacillus mangiferihumi</name>
    <dbReference type="NCBI Taxonomy" id="1130819"/>
    <lineage>
        <taxon>Bacteria</taxon>
        <taxon>Bacillati</taxon>
        <taxon>Bacillota</taxon>
        <taxon>Bacilli</taxon>
        <taxon>Bacillales</taxon>
        <taxon>Bacillaceae</taxon>
        <taxon>Lysinibacillus</taxon>
    </lineage>
</organism>
<sequence>MMTLFVFGISVLGMMAGVVLLILGLIKKKKLKGGIVLGVSILLFIVSFMMPAPEGSKEKVEVASKTEEELKKEKATSEAKK</sequence>
<feature type="compositionally biased region" description="Basic and acidic residues" evidence="1">
    <location>
        <begin position="55"/>
        <end position="81"/>
    </location>
</feature>
<reference evidence="3 4" key="1">
    <citation type="submission" date="2019-04" db="EMBL/GenBank/DDBJ databases">
        <title>Lysinibacillus genome sequencing.</title>
        <authorList>
            <person name="Dunlap C."/>
        </authorList>
    </citation>
    <scope>NUCLEOTIDE SEQUENCE [LARGE SCALE GENOMIC DNA]</scope>
    <source>
        <strain evidence="3 4">CCTCC AB 2010389</strain>
    </source>
</reference>
<evidence type="ECO:0000256" key="1">
    <source>
        <dbReference type="SAM" id="MobiDB-lite"/>
    </source>
</evidence>
<protein>
    <submittedName>
        <fullName evidence="3">Uncharacterized protein</fullName>
    </submittedName>
</protein>
<comment type="caution">
    <text evidence="3">The sequence shown here is derived from an EMBL/GenBank/DDBJ whole genome shotgun (WGS) entry which is preliminary data.</text>
</comment>
<keyword evidence="2" id="KW-0472">Membrane</keyword>
<gene>
    <name evidence="3" type="ORF">FC756_01480</name>
</gene>
<keyword evidence="4" id="KW-1185">Reference proteome</keyword>
<name>A0A4U2ZDJ7_9BACI</name>
<keyword evidence="2" id="KW-1133">Transmembrane helix</keyword>
<dbReference type="EMBL" id="SZPU01000005">
    <property type="protein sequence ID" value="TKI72478.1"/>
    <property type="molecule type" value="Genomic_DNA"/>
</dbReference>
<dbReference type="Proteomes" id="UP000308744">
    <property type="component" value="Unassembled WGS sequence"/>
</dbReference>
<feature type="transmembrane region" description="Helical" evidence="2">
    <location>
        <begin position="33"/>
        <end position="52"/>
    </location>
</feature>
<evidence type="ECO:0000256" key="2">
    <source>
        <dbReference type="SAM" id="Phobius"/>
    </source>
</evidence>
<dbReference type="RefSeq" id="WP_107896142.1">
    <property type="nucleotide sequence ID" value="NZ_PYWM01000017.1"/>
</dbReference>
<accession>A0A4U2ZDJ7</accession>